<comment type="caution">
    <text evidence="1">The sequence shown here is derived from an EMBL/GenBank/DDBJ whole genome shotgun (WGS) entry which is preliminary data.</text>
</comment>
<protein>
    <submittedName>
        <fullName evidence="1">Uncharacterized protein</fullName>
    </submittedName>
</protein>
<keyword evidence="2" id="KW-1185">Reference proteome</keyword>
<evidence type="ECO:0000313" key="2">
    <source>
        <dbReference type="Proteomes" id="UP001054837"/>
    </source>
</evidence>
<gene>
    <name evidence="1" type="ORF">CDAR_487661</name>
</gene>
<reference evidence="1 2" key="1">
    <citation type="submission" date="2021-06" db="EMBL/GenBank/DDBJ databases">
        <title>Caerostris darwini draft genome.</title>
        <authorList>
            <person name="Kono N."/>
            <person name="Arakawa K."/>
        </authorList>
    </citation>
    <scope>NUCLEOTIDE SEQUENCE [LARGE SCALE GENOMIC DNA]</scope>
</reference>
<dbReference type="AlphaFoldDB" id="A0AAV4PSH6"/>
<name>A0AAV4PSH6_9ARAC</name>
<organism evidence="1 2">
    <name type="scientific">Caerostris darwini</name>
    <dbReference type="NCBI Taxonomy" id="1538125"/>
    <lineage>
        <taxon>Eukaryota</taxon>
        <taxon>Metazoa</taxon>
        <taxon>Ecdysozoa</taxon>
        <taxon>Arthropoda</taxon>
        <taxon>Chelicerata</taxon>
        <taxon>Arachnida</taxon>
        <taxon>Araneae</taxon>
        <taxon>Araneomorphae</taxon>
        <taxon>Entelegynae</taxon>
        <taxon>Araneoidea</taxon>
        <taxon>Araneidae</taxon>
        <taxon>Caerostris</taxon>
    </lineage>
</organism>
<accession>A0AAV4PSH6</accession>
<sequence length="148" mass="16940">MLWKPMHIFLKLRKDTLKRYQYPRPHRQQPLAKVCMSLMSVNGRNVLSLASLARNVNTTDDEKGVFFGGEGNIPNDGSCEKHQLLPLQLPPPFAEQTFNFPWPPLFIPPPVPHSRLLFSSFNQQPSLPKACFWSTLRMRMPDGPCLVV</sequence>
<proteinExistence type="predicted"/>
<evidence type="ECO:0000313" key="1">
    <source>
        <dbReference type="EMBL" id="GIX99649.1"/>
    </source>
</evidence>
<dbReference type="Proteomes" id="UP001054837">
    <property type="component" value="Unassembled WGS sequence"/>
</dbReference>
<dbReference type="EMBL" id="BPLQ01003322">
    <property type="protein sequence ID" value="GIX99649.1"/>
    <property type="molecule type" value="Genomic_DNA"/>
</dbReference>